<accession>A0A523UQZ4</accession>
<gene>
    <name evidence="1" type="ORF">E3J62_08965</name>
</gene>
<dbReference type="EMBL" id="SOJN01000102">
    <property type="protein sequence ID" value="TET44952.1"/>
    <property type="molecule type" value="Genomic_DNA"/>
</dbReference>
<proteinExistence type="predicted"/>
<sequence length="90" mass="10079">MTFEWDKRKAASNLKKHGVSFEEAASVFGDPLSLTIADPDPSDDELRSIIVGQSYRGRTLVVAHTERGNNIRLISARLATGRERETYEET</sequence>
<dbReference type="AlphaFoldDB" id="A0A523UQZ4"/>
<comment type="caution">
    <text evidence="1">The sequence shown here is derived from an EMBL/GenBank/DDBJ whole genome shotgun (WGS) entry which is preliminary data.</text>
</comment>
<dbReference type="Gene3D" id="3.10.450.530">
    <property type="entry name" value="Ribonuclease toxin, BrnT, of type II toxin-antitoxin system"/>
    <property type="match status" value="1"/>
</dbReference>
<protein>
    <submittedName>
        <fullName evidence="1">BrnT family toxin</fullName>
    </submittedName>
</protein>
<dbReference type="InterPro" id="IPR038573">
    <property type="entry name" value="BrnT_sf"/>
</dbReference>
<evidence type="ECO:0000313" key="2">
    <source>
        <dbReference type="Proteomes" id="UP000315525"/>
    </source>
</evidence>
<evidence type="ECO:0000313" key="1">
    <source>
        <dbReference type="EMBL" id="TET44952.1"/>
    </source>
</evidence>
<dbReference type="InterPro" id="IPR007460">
    <property type="entry name" value="BrnT_toxin"/>
</dbReference>
<organism evidence="1 2">
    <name type="scientific">candidate division TA06 bacterium</name>
    <dbReference type="NCBI Taxonomy" id="2250710"/>
    <lineage>
        <taxon>Bacteria</taxon>
        <taxon>Bacteria division TA06</taxon>
    </lineage>
</organism>
<dbReference type="Pfam" id="PF04365">
    <property type="entry name" value="BrnT_toxin"/>
    <property type="match status" value="1"/>
</dbReference>
<dbReference type="Proteomes" id="UP000315525">
    <property type="component" value="Unassembled WGS sequence"/>
</dbReference>
<reference evidence="1 2" key="1">
    <citation type="submission" date="2019-03" db="EMBL/GenBank/DDBJ databases">
        <title>Metabolic potential of uncultured bacteria and archaea associated with petroleum seepage in deep-sea sediments.</title>
        <authorList>
            <person name="Dong X."/>
            <person name="Hubert C."/>
        </authorList>
    </citation>
    <scope>NUCLEOTIDE SEQUENCE [LARGE SCALE GENOMIC DNA]</scope>
    <source>
        <strain evidence="1">E44_bin18</strain>
    </source>
</reference>
<name>A0A523UQZ4_UNCT6</name>